<dbReference type="Pfam" id="PF03088">
    <property type="entry name" value="Str_synth"/>
    <property type="match status" value="1"/>
</dbReference>
<dbReference type="InterPro" id="IPR018119">
    <property type="entry name" value="Strictosidine_synth_cons-reg"/>
</dbReference>
<accession>A0A8J5X1S4</accession>
<protein>
    <recommendedName>
        <fullName evidence="4">Strictosidine synthase conserved region domain-containing protein</fullName>
    </recommendedName>
</protein>
<proteinExistence type="inferred from homology"/>
<dbReference type="Proteomes" id="UP000751190">
    <property type="component" value="Unassembled WGS sequence"/>
</dbReference>
<keyword evidence="3" id="KW-0325">Glycoprotein</keyword>
<dbReference type="EMBL" id="JAGTXO010000050">
    <property type="protein sequence ID" value="KAG8458576.1"/>
    <property type="molecule type" value="Genomic_DNA"/>
</dbReference>
<dbReference type="OrthoDB" id="5307922at2759"/>
<dbReference type="SUPFAM" id="SSF63829">
    <property type="entry name" value="Calcium-dependent phosphotriesterase"/>
    <property type="match status" value="1"/>
</dbReference>
<organism evidence="5 6">
    <name type="scientific">Diacronema lutheri</name>
    <name type="common">Unicellular marine alga</name>
    <name type="synonym">Monochrysis lutheri</name>
    <dbReference type="NCBI Taxonomy" id="2081491"/>
    <lineage>
        <taxon>Eukaryota</taxon>
        <taxon>Haptista</taxon>
        <taxon>Haptophyta</taxon>
        <taxon>Pavlovophyceae</taxon>
        <taxon>Pavlovales</taxon>
        <taxon>Pavlovaceae</taxon>
        <taxon>Diacronema</taxon>
    </lineage>
</organism>
<dbReference type="GO" id="GO:0012505">
    <property type="term" value="C:endomembrane system"/>
    <property type="evidence" value="ECO:0007669"/>
    <property type="project" value="TreeGrafter"/>
</dbReference>
<keyword evidence="2" id="KW-0597">Phosphoprotein</keyword>
<dbReference type="GO" id="GO:0016787">
    <property type="term" value="F:hydrolase activity"/>
    <property type="evidence" value="ECO:0007669"/>
    <property type="project" value="TreeGrafter"/>
</dbReference>
<evidence type="ECO:0000256" key="3">
    <source>
        <dbReference type="ARBA" id="ARBA00023180"/>
    </source>
</evidence>
<dbReference type="Gene3D" id="2.120.10.30">
    <property type="entry name" value="TolB, C-terminal domain"/>
    <property type="match status" value="1"/>
</dbReference>
<gene>
    <name evidence="5" type="ORF">KFE25_003111</name>
</gene>
<dbReference type="PANTHER" id="PTHR10426:SF88">
    <property type="entry name" value="ADIPOCYTE PLASMA MEMBRANE-ASSOCIATED PROTEIN HEMOMUCIN-RELATED"/>
    <property type="match status" value="1"/>
</dbReference>
<name>A0A8J5X1S4_DIALT</name>
<dbReference type="InterPro" id="IPR011042">
    <property type="entry name" value="6-blade_b-propeller_TolB-like"/>
</dbReference>
<reference evidence="5" key="1">
    <citation type="submission" date="2021-05" db="EMBL/GenBank/DDBJ databases">
        <title>The genome of the haptophyte Pavlova lutheri (Diacronema luteri, Pavlovales) - a model for lipid biosynthesis in eukaryotic algae.</title>
        <authorList>
            <person name="Hulatt C.J."/>
            <person name="Posewitz M.C."/>
        </authorList>
    </citation>
    <scope>NUCLEOTIDE SEQUENCE</scope>
    <source>
        <strain evidence="5">NIVA-4/92</strain>
    </source>
</reference>
<evidence type="ECO:0000313" key="5">
    <source>
        <dbReference type="EMBL" id="KAG8458576.1"/>
    </source>
</evidence>
<evidence type="ECO:0000313" key="6">
    <source>
        <dbReference type="Proteomes" id="UP000751190"/>
    </source>
</evidence>
<sequence>MDPRMRTLHRVMLAAALGGTFLFTMPDGSGPVLALRPELVALQHAAAGKLAPVLARDPEQRLRACARHASGQIHGPETVAAPARNGSLYLINRDNAVRRADPAAGGSYALARGDVAHLGPGRAGGNVVDGERLLVADDLKGLVELDLRTGRASLLTPRHSANDLDLHPSDPPGRARILFSRSTVFPILPARGAHSAYDAMDWYVRCALRGDATGGLYEYNAATLETTELLAGLAFANGAAYSADGAFALVAESSAFRVLRVWLRGANAGAVETFAQGLPGFPDGISRSADGHSFWLAIVAPYSPVVPLLRFRLVRGLLARARPLLNMLKRPLGLVLQLRASDGELIAVYADARGDVVTRADEP</sequence>
<dbReference type="OMA" id="YKGMFNI"/>
<feature type="domain" description="Strictosidine synthase conserved region" evidence="4">
    <location>
        <begin position="196"/>
        <end position="265"/>
    </location>
</feature>
<dbReference type="AlphaFoldDB" id="A0A8J5X1S4"/>
<evidence type="ECO:0000256" key="1">
    <source>
        <dbReference type="ARBA" id="ARBA00009191"/>
    </source>
</evidence>
<comment type="caution">
    <text evidence="5">The sequence shown here is derived from an EMBL/GenBank/DDBJ whole genome shotgun (WGS) entry which is preliminary data.</text>
</comment>
<comment type="similarity">
    <text evidence="1">Belongs to the strictosidine synthase family.</text>
</comment>
<keyword evidence="6" id="KW-1185">Reference proteome</keyword>
<evidence type="ECO:0000259" key="4">
    <source>
        <dbReference type="Pfam" id="PF03088"/>
    </source>
</evidence>
<dbReference type="PANTHER" id="PTHR10426">
    <property type="entry name" value="STRICTOSIDINE SYNTHASE-RELATED"/>
    <property type="match status" value="1"/>
</dbReference>
<evidence type="ECO:0000256" key="2">
    <source>
        <dbReference type="ARBA" id="ARBA00022553"/>
    </source>
</evidence>